<evidence type="ECO:0000256" key="1">
    <source>
        <dbReference type="SAM" id="MobiDB-lite"/>
    </source>
</evidence>
<protein>
    <recommendedName>
        <fullName evidence="4">Protein FRA10AC1</fullName>
    </recommendedName>
</protein>
<dbReference type="Pfam" id="PF09725">
    <property type="entry name" value="Fra10Ac1"/>
    <property type="match status" value="1"/>
</dbReference>
<evidence type="ECO:0008006" key="4">
    <source>
        <dbReference type="Google" id="ProtNLM"/>
    </source>
</evidence>
<reference evidence="2 3" key="1">
    <citation type="submission" date="2022-05" db="EMBL/GenBank/DDBJ databases">
        <authorList>
            <consortium name="Genoscope - CEA"/>
            <person name="William W."/>
        </authorList>
    </citation>
    <scope>NUCLEOTIDE SEQUENCE [LARGE SCALE GENOMIC DNA]</scope>
</reference>
<name>A0ABN8ML44_9CNID</name>
<feature type="region of interest" description="Disordered" evidence="1">
    <location>
        <begin position="1"/>
        <end position="37"/>
    </location>
</feature>
<dbReference type="PANTHER" id="PTHR11567">
    <property type="entry name" value="ACID PHOSPHATASE-RELATED"/>
    <property type="match status" value="1"/>
</dbReference>
<accession>A0ABN8ML44</accession>
<organism evidence="2 3">
    <name type="scientific">Porites evermanni</name>
    <dbReference type="NCBI Taxonomy" id="104178"/>
    <lineage>
        <taxon>Eukaryota</taxon>
        <taxon>Metazoa</taxon>
        <taxon>Cnidaria</taxon>
        <taxon>Anthozoa</taxon>
        <taxon>Hexacorallia</taxon>
        <taxon>Scleractinia</taxon>
        <taxon>Fungiina</taxon>
        <taxon>Poritidae</taxon>
        <taxon>Porites</taxon>
    </lineage>
</organism>
<evidence type="ECO:0000313" key="3">
    <source>
        <dbReference type="Proteomes" id="UP001159427"/>
    </source>
</evidence>
<keyword evidence="3" id="KW-1185">Reference proteome</keyword>
<dbReference type="InterPro" id="IPR050645">
    <property type="entry name" value="Histidine_acid_phosphatase"/>
</dbReference>
<feature type="region of interest" description="Disordered" evidence="1">
    <location>
        <begin position="234"/>
        <end position="308"/>
    </location>
</feature>
<dbReference type="InterPro" id="IPR019129">
    <property type="entry name" value="Folate-sensitive_fs_Fra10Ac1"/>
</dbReference>
<dbReference type="Proteomes" id="UP001159427">
    <property type="component" value="Unassembled WGS sequence"/>
</dbReference>
<evidence type="ECO:0000313" key="2">
    <source>
        <dbReference type="EMBL" id="CAH3028905.1"/>
    </source>
</evidence>
<sequence length="324" mass="37996">MAGNVSENEGLSEIQYGGAGYGSEFDEQETFERRKTWRDDELSGIKRKSNTTSGLPNKRMVSNEYSRIEAKGQKYEFIALDAYSKHKKMINDYILYYGKGIEHYKRDSSRDKTDLDVIKEEHRFIWNKEDNPESTWEKRLAKKYYDKLFKEYCISDLSRYKENKVALRWRIEKEVIDGKGQFVCGDKRCTETEGLRSWEVNFGYMEHGEKKNTLIKLRLCPDCSYKLNYRHQRKLAKQRKKEKSTTSVESPSTKEKDKKHKHKDKPVPSVVSGSHSDDERDVASGSAPSKEASSVEDIWKGPAKKTVDKTREEEFEEYFQDMFL</sequence>
<dbReference type="EMBL" id="CALNXI010000540">
    <property type="protein sequence ID" value="CAH3028905.1"/>
    <property type="molecule type" value="Genomic_DNA"/>
</dbReference>
<dbReference type="PANTHER" id="PTHR11567:SF25">
    <property type="entry name" value="PROTEIN FRA10AC1"/>
    <property type="match status" value="1"/>
</dbReference>
<gene>
    <name evidence="2" type="ORF">PEVE_00035152</name>
</gene>
<proteinExistence type="predicted"/>
<comment type="caution">
    <text evidence="2">The sequence shown here is derived from an EMBL/GenBank/DDBJ whole genome shotgun (WGS) entry which is preliminary data.</text>
</comment>